<proteinExistence type="inferred from homology"/>
<accession>A0A378I691</accession>
<dbReference type="EMBL" id="UGNV01000001">
    <property type="protein sequence ID" value="STX27984.1"/>
    <property type="molecule type" value="Genomic_DNA"/>
</dbReference>
<dbReference type="InterPro" id="IPR052028">
    <property type="entry name" value="HipA_Ser/Thr_kinase"/>
</dbReference>
<dbReference type="PANTHER" id="PTHR37419:SF1">
    <property type="entry name" value="SERINE_THREONINE-PROTEIN KINASE TOXIN HIPA"/>
    <property type="match status" value="1"/>
</dbReference>
<name>A0A378I691_9GAMM</name>
<dbReference type="Pfam" id="PF07804">
    <property type="entry name" value="HipA_C"/>
    <property type="match status" value="1"/>
</dbReference>
<evidence type="ECO:0000259" key="4">
    <source>
        <dbReference type="Pfam" id="PF07804"/>
    </source>
</evidence>
<sequence length="312" mass="36123">MKRCPITYEIINHQENYSKRGLQLLSSQLNNLSPLDLSADEQRQEALERVGKMSIQGVQKKLSAQLKIKAGCFAIVDQKGHYILKPQSDIYPELPENEAITMSLAKAIGLQVPIHGLVYSKDNSMTYFIKRFDRIGRNKKLALEDFAQLLGEDRYTKYNSSMEKIILVIEKFCTFPKIEFVKLFKLTLFNFLVGNEDMHLKNFSLITKNNQISLSPAYDLLNSTIAQKNAKEELALPMRGRKNNLTKGDFFDYFATERLRLNAKIIEDTVQEFQQALPKWQELIGISFLSQEMREKYLYLLESRCKRLGFLI</sequence>
<evidence type="ECO:0000256" key="3">
    <source>
        <dbReference type="ARBA" id="ARBA00022777"/>
    </source>
</evidence>
<evidence type="ECO:0000313" key="6">
    <source>
        <dbReference type="Proteomes" id="UP000254968"/>
    </source>
</evidence>
<feature type="domain" description="HipA-like C-terminal" evidence="4">
    <location>
        <begin position="53"/>
        <end position="278"/>
    </location>
</feature>
<dbReference type="GO" id="GO:0004674">
    <property type="term" value="F:protein serine/threonine kinase activity"/>
    <property type="evidence" value="ECO:0007669"/>
    <property type="project" value="TreeGrafter"/>
</dbReference>
<keyword evidence="3" id="KW-0418">Kinase</keyword>
<keyword evidence="6" id="KW-1185">Reference proteome</keyword>
<keyword evidence="2" id="KW-0808">Transferase</keyword>
<comment type="similarity">
    <text evidence="1">Belongs to the HipA Ser/Thr kinase family.</text>
</comment>
<organism evidence="5 6">
    <name type="scientific">Legionella beliardensis</name>
    <dbReference type="NCBI Taxonomy" id="91822"/>
    <lineage>
        <taxon>Bacteria</taxon>
        <taxon>Pseudomonadati</taxon>
        <taxon>Pseudomonadota</taxon>
        <taxon>Gammaproteobacteria</taxon>
        <taxon>Legionellales</taxon>
        <taxon>Legionellaceae</taxon>
        <taxon>Legionella</taxon>
    </lineage>
</organism>
<dbReference type="Proteomes" id="UP000254968">
    <property type="component" value="Unassembled WGS sequence"/>
</dbReference>
<reference evidence="5 6" key="1">
    <citation type="submission" date="2018-06" db="EMBL/GenBank/DDBJ databases">
        <authorList>
            <consortium name="Pathogen Informatics"/>
            <person name="Doyle S."/>
        </authorList>
    </citation>
    <scope>NUCLEOTIDE SEQUENCE [LARGE SCALE GENOMIC DNA]</scope>
    <source>
        <strain evidence="5 6">NCTC13315</strain>
    </source>
</reference>
<dbReference type="PANTHER" id="PTHR37419">
    <property type="entry name" value="SERINE/THREONINE-PROTEIN KINASE TOXIN HIPA"/>
    <property type="match status" value="1"/>
</dbReference>
<dbReference type="OrthoDB" id="9805913at2"/>
<evidence type="ECO:0000313" key="5">
    <source>
        <dbReference type="EMBL" id="STX27984.1"/>
    </source>
</evidence>
<gene>
    <name evidence="5" type="ORF">NCTC13315_00506</name>
</gene>
<dbReference type="Gene3D" id="1.10.1070.20">
    <property type="match status" value="1"/>
</dbReference>
<evidence type="ECO:0000256" key="1">
    <source>
        <dbReference type="ARBA" id="ARBA00010164"/>
    </source>
</evidence>
<dbReference type="GO" id="GO:0005829">
    <property type="term" value="C:cytosol"/>
    <property type="evidence" value="ECO:0007669"/>
    <property type="project" value="TreeGrafter"/>
</dbReference>
<dbReference type="InterPro" id="IPR012893">
    <property type="entry name" value="HipA-like_C"/>
</dbReference>
<protein>
    <submittedName>
        <fullName evidence="5">HipA protein</fullName>
    </submittedName>
</protein>
<evidence type="ECO:0000256" key="2">
    <source>
        <dbReference type="ARBA" id="ARBA00022679"/>
    </source>
</evidence>
<dbReference type="RefSeq" id="WP_115301767.1">
    <property type="nucleotide sequence ID" value="NZ_CAAAHO010000006.1"/>
</dbReference>
<dbReference type="AlphaFoldDB" id="A0A378I691"/>